<sequence>MATTLVAIGTNKGLFVARSDDDRASWTLDGPHFLMNGIYAVSIDTRGAVPRVMVGADSSHWGPSLFWSEDLGATWQESASSGPRFSIDDGTSVERLWSIAPSPTEPDVVWAGSQPSALWRSEDRGDSFSLVRPLWDHPHRPKWGAGFGGQAIHTVLPHPRDPGNVLVAMSTGGVYRTSDGGGSWEPANRGIKAYFFPDPWPEFGQCVHKVARDAAEPDRLFAQNHHGVYRSDDAGTTWVSIADPLPTDFGFTMVTHPRRPETAYSFPIVADGKRLPPDARCRVFRTSDGGRSWEALSRGLPQEDYYGTVLRDAMTTDDADPAGVYFGTRTGAVYASRDEGDSWTELARDLPDVLCVRAAVVG</sequence>
<dbReference type="InterPro" id="IPR015943">
    <property type="entry name" value="WD40/YVTN_repeat-like_dom_sf"/>
</dbReference>
<dbReference type="InterPro" id="IPR052025">
    <property type="entry name" value="Xyloglucanase_GH74"/>
</dbReference>
<dbReference type="EMBL" id="RBWV01000009">
    <property type="protein sequence ID" value="RKS80426.1"/>
    <property type="molecule type" value="Genomic_DNA"/>
</dbReference>
<protein>
    <recommendedName>
        <fullName evidence="3">BNR/Asp-box repeat protein</fullName>
    </recommendedName>
</protein>
<dbReference type="Gene3D" id="2.130.10.10">
    <property type="entry name" value="YVTN repeat-like/Quinoprotein amine dehydrogenase"/>
    <property type="match status" value="1"/>
</dbReference>
<dbReference type="InParanoid" id="A0A420XUB4"/>
<evidence type="ECO:0000313" key="2">
    <source>
        <dbReference type="Proteomes" id="UP000281955"/>
    </source>
</evidence>
<reference evidence="1 2" key="1">
    <citation type="submission" date="2018-10" db="EMBL/GenBank/DDBJ databases">
        <title>Genomic Encyclopedia of Archaeal and Bacterial Type Strains, Phase II (KMG-II): from individual species to whole genera.</title>
        <authorList>
            <person name="Goeker M."/>
        </authorList>
    </citation>
    <scope>NUCLEOTIDE SEQUENCE [LARGE SCALE GENOMIC DNA]</scope>
    <source>
        <strain evidence="1 2">RP-AC37</strain>
    </source>
</reference>
<proteinExistence type="predicted"/>
<gene>
    <name evidence="1" type="ORF">CLV35_0858</name>
</gene>
<evidence type="ECO:0000313" key="1">
    <source>
        <dbReference type="EMBL" id="RKS80426.1"/>
    </source>
</evidence>
<evidence type="ECO:0008006" key="3">
    <source>
        <dbReference type="Google" id="ProtNLM"/>
    </source>
</evidence>
<dbReference type="OrthoDB" id="9764804at2"/>
<dbReference type="PANTHER" id="PTHR43739:SF5">
    <property type="entry name" value="EXO-ALPHA-SIALIDASE"/>
    <property type="match status" value="1"/>
</dbReference>
<name>A0A420XUB4_9ACTN</name>
<comment type="caution">
    <text evidence="1">The sequence shown here is derived from an EMBL/GenBank/DDBJ whole genome shotgun (WGS) entry which is preliminary data.</text>
</comment>
<dbReference type="AlphaFoldDB" id="A0A420XUB4"/>
<accession>A0A420XUB4</accession>
<organism evidence="1 2">
    <name type="scientific">Motilibacter peucedani</name>
    <dbReference type="NCBI Taxonomy" id="598650"/>
    <lineage>
        <taxon>Bacteria</taxon>
        <taxon>Bacillati</taxon>
        <taxon>Actinomycetota</taxon>
        <taxon>Actinomycetes</taxon>
        <taxon>Motilibacterales</taxon>
        <taxon>Motilibacteraceae</taxon>
        <taxon>Motilibacter</taxon>
    </lineage>
</organism>
<dbReference type="CDD" id="cd15482">
    <property type="entry name" value="Sialidase_non-viral"/>
    <property type="match status" value="1"/>
</dbReference>
<dbReference type="RefSeq" id="WP_121192109.1">
    <property type="nucleotide sequence ID" value="NZ_RBWV01000009.1"/>
</dbReference>
<keyword evidence="2" id="KW-1185">Reference proteome</keyword>
<dbReference type="Proteomes" id="UP000281955">
    <property type="component" value="Unassembled WGS sequence"/>
</dbReference>
<dbReference type="PANTHER" id="PTHR43739">
    <property type="entry name" value="XYLOGLUCANASE (EUROFUNG)"/>
    <property type="match status" value="1"/>
</dbReference>
<dbReference type="GO" id="GO:0010411">
    <property type="term" value="P:xyloglucan metabolic process"/>
    <property type="evidence" value="ECO:0007669"/>
    <property type="project" value="TreeGrafter"/>
</dbReference>
<dbReference type="SUPFAM" id="SSF110296">
    <property type="entry name" value="Oligoxyloglucan reducing end-specific cellobiohydrolase"/>
    <property type="match status" value="1"/>
</dbReference>